<feature type="transmembrane region" description="Helical" evidence="1">
    <location>
        <begin position="259"/>
        <end position="276"/>
    </location>
</feature>
<proteinExistence type="predicted"/>
<keyword evidence="1" id="KW-1133">Transmembrane helix</keyword>
<feature type="transmembrane region" description="Helical" evidence="1">
    <location>
        <begin position="281"/>
        <end position="298"/>
    </location>
</feature>
<sequence length="334" mass="36386">MLPRLVKLIPVIILTLSCCFTPAPIAAASWLTTQFSCQEATSNNIVFRLTITNAAYAQDRLLPVSATLGEHGNYELGYDELSLYLVYKDADTEYFTEITSAAVLPSHINDLYGQGSGITVIEARIVPRLIYGADEWATSGILTISIGDTSYTDTENSSWEFVDPTAGLPLQPATLEVSYQGNNALLSWIPGSGATETIVVRGHAGYPQDINDGELVYRGTSTSVIDPDIVTYFGTTYYRAWSVNNCGLSINYAEQTTEGNMYGVIITLGLIAIAYIKRDTVMTIIAGISLLFLGYGIIDPDIGRNAIVQALPIILMSVYMIIRAAIYATNRREV</sequence>
<protein>
    <recommendedName>
        <fullName evidence="5">Lipoprotein</fullName>
    </recommendedName>
</protein>
<dbReference type="RefSeq" id="WP_058292713.1">
    <property type="nucleotide sequence ID" value="NZ_CP019865.1"/>
</dbReference>
<dbReference type="Proteomes" id="UP000053577">
    <property type="component" value="Unassembled WGS sequence"/>
</dbReference>
<name>A0A0V8M0M4_9CHLR</name>
<feature type="transmembrane region" description="Helical" evidence="1">
    <location>
        <begin position="310"/>
        <end position="329"/>
    </location>
</feature>
<reference evidence="3 4" key="1">
    <citation type="journal article" date="2015" name="Sci. Rep.">
        <title>A comparative genomics and reductive dehalogenase gene transcription study of two chloroethene-respiring bacteria, Dehalococcoides mccartyi strains MB and 11a.</title>
        <authorList>
            <person name="Low A."/>
            <person name="Shen Z."/>
            <person name="Cheng D."/>
            <person name="Rogers M.J."/>
            <person name="Lee P.K."/>
            <person name="He J."/>
        </authorList>
    </citation>
    <scope>NUCLEOTIDE SEQUENCE [LARGE SCALE GENOMIC DNA]</scope>
    <source>
        <strain evidence="3 4">MB</strain>
    </source>
</reference>
<evidence type="ECO:0000256" key="1">
    <source>
        <dbReference type="SAM" id="Phobius"/>
    </source>
</evidence>
<evidence type="ECO:0000313" key="4">
    <source>
        <dbReference type="Proteomes" id="UP000053577"/>
    </source>
</evidence>
<organism evidence="3 4">
    <name type="scientific">Dehalococcoides mccartyi</name>
    <dbReference type="NCBI Taxonomy" id="61435"/>
    <lineage>
        <taxon>Bacteria</taxon>
        <taxon>Bacillati</taxon>
        <taxon>Chloroflexota</taxon>
        <taxon>Dehalococcoidia</taxon>
        <taxon>Dehalococcoidales</taxon>
        <taxon>Dehalococcoidaceae</taxon>
        <taxon>Dehalococcoides</taxon>
    </lineage>
</organism>
<keyword evidence="1" id="KW-0812">Transmembrane</keyword>
<comment type="caution">
    <text evidence="3">The sequence shown here is derived from an EMBL/GenBank/DDBJ whole genome shotgun (WGS) entry which is preliminary data.</text>
</comment>
<feature type="signal peptide" evidence="2">
    <location>
        <begin position="1"/>
        <end position="27"/>
    </location>
</feature>
<evidence type="ECO:0000256" key="2">
    <source>
        <dbReference type="SAM" id="SignalP"/>
    </source>
</evidence>
<feature type="chain" id="PRO_5006894153" description="Lipoprotein" evidence="2">
    <location>
        <begin position="28"/>
        <end position="334"/>
    </location>
</feature>
<evidence type="ECO:0008006" key="5">
    <source>
        <dbReference type="Google" id="ProtNLM"/>
    </source>
</evidence>
<dbReference type="PROSITE" id="PS51257">
    <property type="entry name" value="PROKAR_LIPOPROTEIN"/>
    <property type="match status" value="1"/>
</dbReference>
<dbReference type="EMBL" id="JGYD01000025">
    <property type="protein sequence ID" value="KSV17304.1"/>
    <property type="molecule type" value="Genomic_DNA"/>
</dbReference>
<gene>
    <name evidence="3" type="ORF">DA01_07705</name>
</gene>
<accession>A0A0V8M0M4</accession>
<dbReference type="AlphaFoldDB" id="A0A0V8M0M4"/>
<evidence type="ECO:0000313" key="3">
    <source>
        <dbReference type="EMBL" id="KSV17304.1"/>
    </source>
</evidence>
<keyword evidence="1" id="KW-0472">Membrane</keyword>
<dbReference type="PATRIC" id="fig|61435.5.peg.1511"/>
<keyword evidence="2" id="KW-0732">Signal</keyword>